<keyword evidence="2" id="KW-1185">Reference proteome</keyword>
<organism evidence="1 2">
    <name type="scientific">Helianthus annuus</name>
    <name type="common">Common sunflower</name>
    <dbReference type="NCBI Taxonomy" id="4232"/>
    <lineage>
        <taxon>Eukaryota</taxon>
        <taxon>Viridiplantae</taxon>
        <taxon>Streptophyta</taxon>
        <taxon>Embryophyta</taxon>
        <taxon>Tracheophyta</taxon>
        <taxon>Spermatophyta</taxon>
        <taxon>Magnoliopsida</taxon>
        <taxon>eudicotyledons</taxon>
        <taxon>Gunneridae</taxon>
        <taxon>Pentapetalae</taxon>
        <taxon>asterids</taxon>
        <taxon>campanulids</taxon>
        <taxon>Asterales</taxon>
        <taxon>Asteraceae</taxon>
        <taxon>Asteroideae</taxon>
        <taxon>Heliantheae alliance</taxon>
        <taxon>Heliantheae</taxon>
        <taxon>Helianthus</taxon>
    </lineage>
</organism>
<dbReference type="InParanoid" id="A0A251VNW6"/>
<sequence>MSGCIQNVSYAQKCKLVHFLTLLPLNDPKVCFSIPNPSKPISKLCKGYLWYV</sequence>
<gene>
    <name evidence="1" type="ORF">HannXRQ_Chr01g0011271</name>
</gene>
<evidence type="ECO:0000313" key="2">
    <source>
        <dbReference type="Proteomes" id="UP000215914"/>
    </source>
</evidence>
<dbReference type="EMBL" id="CM007890">
    <property type="protein sequence ID" value="OTG36776.1"/>
    <property type="molecule type" value="Genomic_DNA"/>
</dbReference>
<name>A0A251VNW6_HELAN</name>
<accession>A0A251VNW6</accession>
<protein>
    <submittedName>
        <fullName evidence="1">Uncharacterized protein</fullName>
    </submittedName>
</protein>
<dbReference type="AlphaFoldDB" id="A0A251VNW6"/>
<evidence type="ECO:0000313" key="1">
    <source>
        <dbReference type="EMBL" id="OTG36776.1"/>
    </source>
</evidence>
<dbReference type="Proteomes" id="UP000215914">
    <property type="component" value="Chromosome 1"/>
</dbReference>
<reference evidence="2" key="1">
    <citation type="journal article" date="2017" name="Nature">
        <title>The sunflower genome provides insights into oil metabolism, flowering and Asterid evolution.</title>
        <authorList>
            <person name="Badouin H."/>
            <person name="Gouzy J."/>
            <person name="Grassa C.J."/>
            <person name="Murat F."/>
            <person name="Staton S.E."/>
            <person name="Cottret L."/>
            <person name="Lelandais-Briere C."/>
            <person name="Owens G.L."/>
            <person name="Carrere S."/>
            <person name="Mayjonade B."/>
            <person name="Legrand L."/>
            <person name="Gill N."/>
            <person name="Kane N.C."/>
            <person name="Bowers J.E."/>
            <person name="Hubner S."/>
            <person name="Bellec A."/>
            <person name="Berard A."/>
            <person name="Berges H."/>
            <person name="Blanchet N."/>
            <person name="Boniface M.C."/>
            <person name="Brunel D."/>
            <person name="Catrice O."/>
            <person name="Chaidir N."/>
            <person name="Claudel C."/>
            <person name="Donnadieu C."/>
            <person name="Faraut T."/>
            <person name="Fievet G."/>
            <person name="Helmstetter N."/>
            <person name="King M."/>
            <person name="Knapp S.J."/>
            <person name="Lai Z."/>
            <person name="Le Paslier M.C."/>
            <person name="Lippi Y."/>
            <person name="Lorenzon L."/>
            <person name="Mandel J.R."/>
            <person name="Marage G."/>
            <person name="Marchand G."/>
            <person name="Marquand E."/>
            <person name="Bret-Mestries E."/>
            <person name="Morien E."/>
            <person name="Nambeesan S."/>
            <person name="Nguyen T."/>
            <person name="Pegot-Espagnet P."/>
            <person name="Pouilly N."/>
            <person name="Raftis F."/>
            <person name="Sallet E."/>
            <person name="Schiex T."/>
            <person name="Thomas J."/>
            <person name="Vandecasteele C."/>
            <person name="Vares D."/>
            <person name="Vear F."/>
            <person name="Vautrin S."/>
            <person name="Crespi M."/>
            <person name="Mangin B."/>
            <person name="Burke J.M."/>
            <person name="Salse J."/>
            <person name="Munos S."/>
            <person name="Vincourt P."/>
            <person name="Rieseberg L.H."/>
            <person name="Langlade N.B."/>
        </authorList>
    </citation>
    <scope>NUCLEOTIDE SEQUENCE [LARGE SCALE GENOMIC DNA]</scope>
    <source>
        <strain evidence="2">cv. SF193</strain>
    </source>
</reference>
<proteinExistence type="predicted"/>